<evidence type="ECO:0000256" key="11">
    <source>
        <dbReference type="ARBA" id="ARBA00022917"/>
    </source>
</evidence>
<dbReference type="Gene3D" id="3.30.980.10">
    <property type="entry name" value="Threonyl-trna Synthetase, Chain A, domain 2"/>
    <property type="match status" value="1"/>
</dbReference>
<keyword evidence="6" id="KW-0479">Metal-binding</keyword>
<dbReference type="PROSITE" id="PS51880">
    <property type="entry name" value="TGS"/>
    <property type="match status" value="1"/>
</dbReference>
<evidence type="ECO:0000256" key="9">
    <source>
        <dbReference type="ARBA" id="ARBA00022840"/>
    </source>
</evidence>
<dbReference type="Gene3D" id="3.10.20.30">
    <property type="match status" value="1"/>
</dbReference>
<dbReference type="FunFam" id="3.40.50.800:FF:000001">
    <property type="entry name" value="Threonine--tRNA ligase"/>
    <property type="match status" value="1"/>
</dbReference>
<dbReference type="Pfam" id="PF03129">
    <property type="entry name" value="HGTP_anticodon"/>
    <property type="match status" value="1"/>
</dbReference>
<dbReference type="FunFam" id="3.30.54.20:FF:000002">
    <property type="entry name" value="Threonine--tRNA ligase"/>
    <property type="match status" value="1"/>
</dbReference>
<gene>
    <name evidence="17" type="ORF">MNBD_GAMMA17-179</name>
</gene>
<dbReference type="Gene3D" id="3.40.50.800">
    <property type="entry name" value="Anticodon-binding domain"/>
    <property type="match status" value="1"/>
</dbReference>
<keyword evidence="10" id="KW-0694">RNA-binding</keyword>
<evidence type="ECO:0000256" key="3">
    <source>
        <dbReference type="ARBA" id="ARBA00022490"/>
    </source>
</evidence>
<evidence type="ECO:0000256" key="5">
    <source>
        <dbReference type="ARBA" id="ARBA00022598"/>
    </source>
</evidence>
<evidence type="ECO:0000256" key="13">
    <source>
        <dbReference type="ARBA" id="ARBA00031900"/>
    </source>
</evidence>
<dbReference type="InterPro" id="IPR006195">
    <property type="entry name" value="aa-tRNA-synth_II"/>
</dbReference>
<dbReference type="AlphaFoldDB" id="A0A3B0ZGC7"/>
<reference evidence="17" key="1">
    <citation type="submission" date="2018-06" db="EMBL/GenBank/DDBJ databases">
        <authorList>
            <person name="Zhirakovskaya E."/>
        </authorList>
    </citation>
    <scope>NUCLEOTIDE SEQUENCE</scope>
</reference>
<dbReference type="InterPro" id="IPR012675">
    <property type="entry name" value="Beta-grasp_dom_sf"/>
</dbReference>
<evidence type="ECO:0000256" key="8">
    <source>
        <dbReference type="ARBA" id="ARBA00022833"/>
    </source>
</evidence>
<keyword evidence="7" id="KW-0547">Nucleotide-binding</keyword>
<dbReference type="InterPro" id="IPR018163">
    <property type="entry name" value="Thr/Ala-tRNA-synth_IIc_edit"/>
</dbReference>
<accession>A0A3B0ZGC7</accession>
<evidence type="ECO:0000256" key="10">
    <source>
        <dbReference type="ARBA" id="ARBA00022884"/>
    </source>
</evidence>
<dbReference type="GO" id="GO:0005829">
    <property type="term" value="C:cytosol"/>
    <property type="evidence" value="ECO:0007669"/>
    <property type="project" value="TreeGrafter"/>
</dbReference>
<dbReference type="GO" id="GO:0000049">
    <property type="term" value="F:tRNA binding"/>
    <property type="evidence" value="ECO:0007669"/>
    <property type="project" value="UniProtKB-KW"/>
</dbReference>
<dbReference type="FunFam" id="3.30.980.10:FF:000005">
    <property type="entry name" value="Threonyl-tRNA synthetase, mitochondrial"/>
    <property type="match status" value="1"/>
</dbReference>
<dbReference type="SUPFAM" id="SSF81271">
    <property type="entry name" value="TGS-like"/>
    <property type="match status" value="1"/>
</dbReference>
<dbReference type="CDD" id="cd00771">
    <property type="entry name" value="ThrRS_core"/>
    <property type="match status" value="1"/>
</dbReference>
<dbReference type="GO" id="GO:0006435">
    <property type="term" value="P:threonyl-tRNA aminoacylation"/>
    <property type="evidence" value="ECO:0007669"/>
    <property type="project" value="InterPro"/>
</dbReference>
<evidence type="ECO:0000259" key="15">
    <source>
        <dbReference type="PROSITE" id="PS50862"/>
    </source>
</evidence>
<keyword evidence="8" id="KW-0862">Zinc</keyword>
<dbReference type="SMART" id="SM00863">
    <property type="entry name" value="tRNA_SAD"/>
    <property type="match status" value="1"/>
</dbReference>
<evidence type="ECO:0000256" key="4">
    <source>
        <dbReference type="ARBA" id="ARBA00022555"/>
    </source>
</evidence>
<comment type="catalytic activity">
    <reaction evidence="14">
        <text>tRNA(Thr) + L-threonine + ATP = L-threonyl-tRNA(Thr) + AMP + diphosphate + H(+)</text>
        <dbReference type="Rhea" id="RHEA:24624"/>
        <dbReference type="Rhea" id="RHEA-COMP:9670"/>
        <dbReference type="Rhea" id="RHEA-COMP:9704"/>
        <dbReference type="ChEBI" id="CHEBI:15378"/>
        <dbReference type="ChEBI" id="CHEBI:30616"/>
        <dbReference type="ChEBI" id="CHEBI:33019"/>
        <dbReference type="ChEBI" id="CHEBI:57926"/>
        <dbReference type="ChEBI" id="CHEBI:78442"/>
        <dbReference type="ChEBI" id="CHEBI:78534"/>
        <dbReference type="ChEBI" id="CHEBI:456215"/>
        <dbReference type="EC" id="6.1.1.3"/>
    </reaction>
</comment>
<dbReference type="InterPro" id="IPR004154">
    <property type="entry name" value="Anticodon-bd"/>
</dbReference>
<dbReference type="FunFam" id="3.30.930.10:FF:000002">
    <property type="entry name" value="Threonine--tRNA ligase"/>
    <property type="match status" value="1"/>
</dbReference>
<comment type="similarity">
    <text evidence="1">Belongs to the class-II aminoacyl-tRNA synthetase family.</text>
</comment>
<dbReference type="InterPro" id="IPR002314">
    <property type="entry name" value="aa-tRNA-synt_IIb"/>
</dbReference>
<dbReference type="NCBIfam" id="TIGR00418">
    <property type="entry name" value="thrS"/>
    <property type="match status" value="1"/>
</dbReference>
<keyword evidence="9" id="KW-0067">ATP-binding</keyword>
<dbReference type="PROSITE" id="PS50862">
    <property type="entry name" value="AA_TRNA_LIGASE_II"/>
    <property type="match status" value="1"/>
</dbReference>
<dbReference type="Gene3D" id="3.30.54.20">
    <property type="match status" value="1"/>
</dbReference>
<proteinExistence type="inferred from homology"/>
<keyword evidence="5 17" id="KW-0436">Ligase</keyword>
<dbReference type="InterPro" id="IPR012676">
    <property type="entry name" value="TGS-like"/>
</dbReference>
<dbReference type="InterPro" id="IPR045864">
    <property type="entry name" value="aa-tRNA-synth_II/BPL/LPL"/>
</dbReference>
<dbReference type="CDD" id="cd01667">
    <property type="entry name" value="TGS_ThrRS"/>
    <property type="match status" value="1"/>
</dbReference>
<dbReference type="SUPFAM" id="SSF52954">
    <property type="entry name" value="Class II aaRS ABD-related"/>
    <property type="match status" value="1"/>
</dbReference>
<dbReference type="PANTHER" id="PTHR11451">
    <property type="entry name" value="THREONINE-TRNA LIGASE"/>
    <property type="match status" value="1"/>
</dbReference>
<dbReference type="SUPFAM" id="SSF55186">
    <property type="entry name" value="ThrRS/AlaRS common domain"/>
    <property type="match status" value="1"/>
</dbReference>
<dbReference type="InterPro" id="IPR047246">
    <property type="entry name" value="ThrRS_anticodon"/>
</dbReference>
<dbReference type="PRINTS" id="PR01047">
    <property type="entry name" value="TRNASYNTHTHR"/>
</dbReference>
<dbReference type="InterPro" id="IPR002320">
    <property type="entry name" value="Thr-tRNA-ligase_IIa"/>
</dbReference>
<evidence type="ECO:0000256" key="6">
    <source>
        <dbReference type="ARBA" id="ARBA00022723"/>
    </source>
</evidence>
<dbReference type="CDD" id="cd00860">
    <property type="entry name" value="ThrRS_anticodon"/>
    <property type="match status" value="1"/>
</dbReference>
<keyword evidence="12 17" id="KW-0030">Aminoacyl-tRNA synthetase</keyword>
<evidence type="ECO:0000256" key="1">
    <source>
        <dbReference type="ARBA" id="ARBA00008226"/>
    </source>
</evidence>
<dbReference type="Pfam" id="PF07973">
    <property type="entry name" value="tRNA_SAD"/>
    <property type="match status" value="1"/>
</dbReference>
<dbReference type="InterPro" id="IPR012947">
    <property type="entry name" value="tRNA_SAD"/>
</dbReference>
<evidence type="ECO:0000259" key="16">
    <source>
        <dbReference type="PROSITE" id="PS51880"/>
    </source>
</evidence>
<dbReference type="InterPro" id="IPR036621">
    <property type="entry name" value="Anticodon-bd_dom_sf"/>
</dbReference>
<dbReference type="HAMAP" id="MF_00184">
    <property type="entry name" value="Thr_tRNA_synth"/>
    <property type="match status" value="1"/>
</dbReference>
<dbReference type="FunFam" id="3.10.20.30:FF:000005">
    <property type="entry name" value="Threonine--tRNA ligase"/>
    <property type="match status" value="1"/>
</dbReference>
<dbReference type="Pfam" id="PF00587">
    <property type="entry name" value="tRNA-synt_2b"/>
    <property type="match status" value="1"/>
</dbReference>
<sequence length="641" mass="72758">MPTVTLPDGSQRQFDQAVTLMDVAASIGAGLAKATLAGKIDGVLVDASTLIEKDVSVVIITERDEEGLEIIRHSTAHLLAQAVKLLFPSAQVTIGPVIEDGFYYDFAYEKSFTPEDLTAIEKKMSELVSQNLPITRSEMVREEAIEFFRGQGEAYKAELIEAIPVNETLSLYQQGDFIDLCRGPHAPGTGKLKHFKLMKLAGAYWRGDSNNEMLQRIYGTAWKDKKALKGYLHRLEEAGKRDHRKIAKKLDLYHIQEEAPGMIFWHDNGWTIYREVEQYIRNVLKQNDYSEVRTPPVVDKSLWVKSGHWEKFSDDMFTTHSENRDYAIKPMNCPCHVQIYNQGLKSYRDLPLRMAEFGSCLRNEPSGTLHGLMRLRNFVQDDAHIFCTEAQIQGEVSDFIDLLYKVYADFGFNDIIIKLSTRPENRVGDDAEWDKSEHALEEALNTRGLDWDLQPGEGAFYGPKIEFSLKDCLGRVWQCGTTQVDFSMPGRLDAQFIAEDGSKQVPVMLHRAILGSLERFIGILIEEHAGFFPTWLSPQHVVVLNITDKQSEYVQEVTKKLMERGLRAKSDLRNEKISFKIREHTLQRVPYLLVIGDREVDGNLVAVRTRNGEDLGSMSLDAFIDHINADIASHGRVVLEE</sequence>
<organism evidence="17">
    <name type="scientific">hydrothermal vent metagenome</name>
    <dbReference type="NCBI Taxonomy" id="652676"/>
    <lineage>
        <taxon>unclassified sequences</taxon>
        <taxon>metagenomes</taxon>
        <taxon>ecological metagenomes</taxon>
    </lineage>
</organism>
<keyword evidence="3" id="KW-0963">Cytoplasm</keyword>
<dbReference type="Pfam" id="PF02824">
    <property type="entry name" value="TGS"/>
    <property type="match status" value="1"/>
</dbReference>
<evidence type="ECO:0000256" key="12">
    <source>
        <dbReference type="ARBA" id="ARBA00023146"/>
    </source>
</evidence>
<evidence type="ECO:0000256" key="2">
    <source>
        <dbReference type="ARBA" id="ARBA00013163"/>
    </source>
</evidence>
<dbReference type="PANTHER" id="PTHR11451:SF44">
    <property type="entry name" value="THREONINE--TRNA LIGASE, CHLOROPLASTIC_MITOCHONDRIAL 2"/>
    <property type="match status" value="1"/>
</dbReference>
<dbReference type="EMBL" id="UOFQ01000062">
    <property type="protein sequence ID" value="VAW87273.1"/>
    <property type="molecule type" value="Genomic_DNA"/>
</dbReference>
<evidence type="ECO:0000256" key="14">
    <source>
        <dbReference type="ARBA" id="ARBA00049515"/>
    </source>
</evidence>
<dbReference type="SUPFAM" id="SSF55681">
    <property type="entry name" value="Class II aaRS and biotin synthetases"/>
    <property type="match status" value="1"/>
</dbReference>
<protein>
    <recommendedName>
        <fullName evidence="2">threonine--tRNA ligase</fullName>
        <ecNumber evidence="2">6.1.1.3</ecNumber>
    </recommendedName>
    <alternativeName>
        <fullName evidence="13">Threonyl-tRNA synthetase</fullName>
    </alternativeName>
</protein>
<dbReference type="GO" id="GO:0005524">
    <property type="term" value="F:ATP binding"/>
    <property type="evidence" value="ECO:0007669"/>
    <property type="project" value="UniProtKB-KW"/>
</dbReference>
<evidence type="ECO:0000256" key="7">
    <source>
        <dbReference type="ARBA" id="ARBA00022741"/>
    </source>
</evidence>
<feature type="domain" description="TGS" evidence="16">
    <location>
        <begin position="1"/>
        <end position="61"/>
    </location>
</feature>
<name>A0A3B0ZGC7_9ZZZZ</name>
<dbReference type="InterPro" id="IPR004095">
    <property type="entry name" value="TGS"/>
</dbReference>
<feature type="domain" description="Aminoacyl-transfer RNA synthetases class-II family profile" evidence="15">
    <location>
        <begin position="242"/>
        <end position="533"/>
    </location>
</feature>
<dbReference type="InterPro" id="IPR033728">
    <property type="entry name" value="ThrRS_core"/>
</dbReference>
<evidence type="ECO:0000313" key="17">
    <source>
        <dbReference type="EMBL" id="VAW87273.1"/>
    </source>
</evidence>
<dbReference type="EC" id="6.1.1.3" evidence="2"/>
<dbReference type="GO" id="GO:0046872">
    <property type="term" value="F:metal ion binding"/>
    <property type="evidence" value="ECO:0007669"/>
    <property type="project" value="UniProtKB-KW"/>
</dbReference>
<keyword evidence="4" id="KW-0820">tRNA-binding</keyword>
<dbReference type="Gene3D" id="3.30.930.10">
    <property type="entry name" value="Bira Bifunctional Protein, Domain 2"/>
    <property type="match status" value="1"/>
</dbReference>
<dbReference type="GO" id="GO:0004829">
    <property type="term" value="F:threonine-tRNA ligase activity"/>
    <property type="evidence" value="ECO:0007669"/>
    <property type="project" value="UniProtKB-EC"/>
</dbReference>
<keyword evidence="11" id="KW-0648">Protein biosynthesis</keyword>